<feature type="domain" description="Iron-binding zinc finger CDGSH type" evidence="5">
    <location>
        <begin position="14"/>
        <end position="51"/>
    </location>
</feature>
<dbReference type="RefSeq" id="WP_188578663.1">
    <property type="nucleotide sequence ID" value="NZ_BMDZ01000030.1"/>
</dbReference>
<gene>
    <name evidence="6" type="ORF">GCM10011505_26860</name>
</gene>
<keyword evidence="4" id="KW-0411">Iron-sulfur</keyword>
<dbReference type="InterPro" id="IPR052950">
    <property type="entry name" value="CISD"/>
</dbReference>
<dbReference type="InterPro" id="IPR042216">
    <property type="entry name" value="MitoNEET_CISD"/>
</dbReference>
<evidence type="ECO:0000313" key="7">
    <source>
        <dbReference type="Proteomes" id="UP000603352"/>
    </source>
</evidence>
<dbReference type="EMBL" id="BMDZ01000030">
    <property type="protein sequence ID" value="GGB44158.1"/>
    <property type="molecule type" value="Genomic_DNA"/>
</dbReference>
<keyword evidence="2" id="KW-0479">Metal-binding</keyword>
<evidence type="ECO:0000256" key="3">
    <source>
        <dbReference type="ARBA" id="ARBA00023004"/>
    </source>
</evidence>
<evidence type="ECO:0000256" key="1">
    <source>
        <dbReference type="ARBA" id="ARBA00022714"/>
    </source>
</evidence>
<evidence type="ECO:0000313" key="6">
    <source>
        <dbReference type="EMBL" id="GGB44158.1"/>
    </source>
</evidence>
<evidence type="ECO:0000256" key="4">
    <source>
        <dbReference type="ARBA" id="ARBA00023014"/>
    </source>
</evidence>
<dbReference type="Gene3D" id="3.40.5.90">
    <property type="entry name" value="CDGSH iron-sulfur domain, mitoNEET-type"/>
    <property type="match status" value="2"/>
</dbReference>
<dbReference type="SMART" id="SM00704">
    <property type="entry name" value="ZnF_CDGSH"/>
    <property type="match status" value="2"/>
</dbReference>
<sequence>MTTEPIMEPVVAQAEPYEVVVTAGRTYWWCSCGLSKKQPFCDGTHKGTGLSPLAWKAEEDGTAWFCGCKKTGGHPMCDGSHNGL</sequence>
<name>A0ABQ1ILJ6_9PROT</name>
<dbReference type="Proteomes" id="UP000603352">
    <property type="component" value="Unassembled WGS sequence"/>
</dbReference>
<dbReference type="PANTHER" id="PTHR46491">
    <property type="entry name" value="CDGSH IRON SULFUR DOMAIN PROTEIN HOMOLOG"/>
    <property type="match status" value="1"/>
</dbReference>
<evidence type="ECO:0000259" key="5">
    <source>
        <dbReference type="SMART" id="SM00704"/>
    </source>
</evidence>
<accession>A0ABQ1ILJ6</accession>
<feature type="domain" description="Iron-binding zinc finger CDGSH type" evidence="5">
    <location>
        <begin position="52"/>
        <end position="82"/>
    </location>
</feature>
<protein>
    <recommendedName>
        <fullName evidence="5">Iron-binding zinc finger CDGSH type domain-containing protein</fullName>
    </recommendedName>
</protein>
<dbReference type="InterPro" id="IPR018967">
    <property type="entry name" value="FeS-contain_CDGSH-typ"/>
</dbReference>
<dbReference type="PANTHER" id="PTHR46491:SF3">
    <property type="entry name" value="CDGSH IRON-SULFUR DOMAIN-CONTAINING PROTEIN 3, MITOCHONDRIAL"/>
    <property type="match status" value="1"/>
</dbReference>
<reference evidence="7" key="1">
    <citation type="journal article" date="2019" name="Int. J. Syst. Evol. Microbiol.">
        <title>The Global Catalogue of Microorganisms (GCM) 10K type strain sequencing project: providing services to taxonomists for standard genome sequencing and annotation.</title>
        <authorList>
            <consortium name="The Broad Institute Genomics Platform"/>
            <consortium name="The Broad Institute Genome Sequencing Center for Infectious Disease"/>
            <person name="Wu L."/>
            <person name="Ma J."/>
        </authorList>
    </citation>
    <scope>NUCLEOTIDE SEQUENCE [LARGE SCALE GENOMIC DNA]</scope>
    <source>
        <strain evidence="7">CGMCC 1.10188</strain>
    </source>
</reference>
<organism evidence="6 7">
    <name type="scientific">Tistrella bauzanensis</name>
    <dbReference type="NCBI Taxonomy" id="657419"/>
    <lineage>
        <taxon>Bacteria</taxon>
        <taxon>Pseudomonadati</taxon>
        <taxon>Pseudomonadota</taxon>
        <taxon>Alphaproteobacteria</taxon>
        <taxon>Geminicoccales</taxon>
        <taxon>Geminicoccaceae</taxon>
        <taxon>Tistrella</taxon>
    </lineage>
</organism>
<dbReference type="Pfam" id="PF09360">
    <property type="entry name" value="zf-CDGSH"/>
    <property type="match status" value="1"/>
</dbReference>
<evidence type="ECO:0000256" key="2">
    <source>
        <dbReference type="ARBA" id="ARBA00022723"/>
    </source>
</evidence>
<keyword evidence="3" id="KW-0408">Iron</keyword>
<keyword evidence="1" id="KW-0001">2Fe-2S</keyword>
<keyword evidence="7" id="KW-1185">Reference proteome</keyword>
<comment type="caution">
    <text evidence="6">The sequence shown here is derived from an EMBL/GenBank/DDBJ whole genome shotgun (WGS) entry which is preliminary data.</text>
</comment>
<proteinExistence type="predicted"/>